<dbReference type="EMBL" id="KV441478">
    <property type="protein sequence ID" value="OAG20510.1"/>
    <property type="molecule type" value="Genomic_DNA"/>
</dbReference>
<feature type="transmembrane region" description="Helical" evidence="1">
    <location>
        <begin position="51"/>
        <end position="75"/>
    </location>
</feature>
<dbReference type="GeneID" id="29118175"/>
<dbReference type="Proteomes" id="UP000077248">
    <property type="component" value="Unassembled WGS sequence"/>
</dbReference>
<keyword evidence="1" id="KW-0812">Transmembrane</keyword>
<gene>
    <name evidence="2" type="ORF">CC77DRAFT_64194</name>
</gene>
<reference evidence="2 3" key="1">
    <citation type="submission" date="2016-05" db="EMBL/GenBank/DDBJ databases">
        <title>Comparative analysis of secretome profiles of manganese(II)-oxidizing ascomycete fungi.</title>
        <authorList>
            <consortium name="DOE Joint Genome Institute"/>
            <person name="Zeiner C.A."/>
            <person name="Purvine S.O."/>
            <person name="Zink E.M."/>
            <person name="Wu S."/>
            <person name="Pasa-Tolic L."/>
            <person name="Chaput D.L."/>
            <person name="Haridas S."/>
            <person name="Grigoriev I.V."/>
            <person name="Santelli C.M."/>
            <person name="Hansel C.M."/>
        </authorList>
    </citation>
    <scope>NUCLEOTIDE SEQUENCE [LARGE SCALE GENOMIC DNA]</scope>
    <source>
        <strain evidence="2 3">SRC1lrK2f</strain>
    </source>
</reference>
<name>A0A177DMQ7_ALTAL</name>
<evidence type="ECO:0000313" key="3">
    <source>
        <dbReference type="Proteomes" id="UP000077248"/>
    </source>
</evidence>
<keyword evidence="3" id="KW-1185">Reference proteome</keyword>
<dbReference type="KEGG" id="aalt:CC77DRAFT_64194"/>
<evidence type="ECO:0000313" key="2">
    <source>
        <dbReference type="EMBL" id="OAG20510.1"/>
    </source>
</evidence>
<sequence>MSNINRTCFNRYDWGSKRMSIITYDIFLLLVLFRLLLLLFSSLLSLFRRKIFFPVPCTVCSLVVYILSATAHYILITRPGVASVGCSCYRCWRASLGKSMIKHHC</sequence>
<evidence type="ECO:0000256" key="1">
    <source>
        <dbReference type="SAM" id="Phobius"/>
    </source>
</evidence>
<dbReference type="VEuPathDB" id="FungiDB:CC77DRAFT_64194"/>
<proteinExistence type="predicted"/>
<organism evidence="2 3">
    <name type="scientific">Alternaria alternata</name>
    <name type="common">Alternaria rot fungus</name>
    <name type="synonym">Torula alternata</name>
    <dbReference type="NCBI Taxonomy" id="5599"/>
    <lineage>
        <taxon>Eukaryota</taxon>
        <taxon>Fungi</taxon>
        <taxon>Dikarya</taxon>
        <taxon>Ascomycota</taxon>
        <taxon>Pezizomycotina</taxon>
        <taxon>Dothideomycetes</taxon>
        <taxon>Pleosporomycetidae</taxon>
        <taxon>Pleosporales</taxon>
        <taxon>Pleosporineae</taxon>
        <taxon>Pleosporaceae</taxon>
        <taxon>Alternaria</taxon>
        <taxon>Alternaria sect. Alternaria</taxon>
        <taxon>Alternaria alternata complex</taxon>
    </lineage>
</organism>
<dbReference type="AlphaFoldDB" id="A0A177DMQ7"/>
<feature type="transmembrane region" description="Helical" evidence="1">
    <location>
        <begin position="21"/>
        <end position="45"/>
    </location>
</feature>
<keyword evidence="1" id="KW-1133">Transmembrane helix</keyword>
<dbReference type="RefSeq" id="XP_018385931.1">
    <property type="nucleotide sequence ID" value="XM_018532581.1"/>
</dbReference>
<keyword evidence="1" id="KW-0472">Membrane</keyword>
<accession>A0A177DMQ7</accession>
<protein>
    <submittedName>
        <fullName evidence="2">Uncharacterized protein</fullName>
    </submittedName>
</protein>